<reference evidence="1" key="2">
    <citation type="submission" date="2021-02" db="EMBL/GenBank/DDBJ databases">
        <authorList>
            <person name="Kimball J.A."/>
            <person name="Haas M.W."/>
            <person name="Macchietto M."/>
            <person name="Kono T."/>
            <person name="Duquette J."/>
            <person name="Shao M."/>
        </authorList>
    </citation>
    <scope>NUCLEOTIDE SEQUENCE</scope>
    <source>
        <tissue evidence="1">Fresh leaf tissue</tissue>
    </source>
</reference>
<proteinExistence type="predicted"/>
<name>A0A8J5T9T2_ZIZPA</name>
<reference evidence="1" key="1">
    <citation type="journal article" date="2021" name="bioRxiv">
        <title>Whole Genome Assembly and Annotation of Northern Wild Rice, Zizania palustris L., Supports a Whole Genome Duplication in the Zizania Genus.</title>
        <authorList>
            <person name="Haas M."/>
            <person name="Kono T."/>
            <person name="Macchietto M."/>
            <person name="Millas R."/>
            <person name="McGilp L."/>
            <person name="Shao M."/>
            <person name="Duquette J."/>
            <person name="Hirsch C.N."/>
            <person name="Kimball J."/>
        </authorList>
    </citation>
    <scope>NUCLEOTIDE SEQUENCE</scope>
    <source>
        <tissue evidence="1">Fresh leaf tissue</tissue>
    </source>
</reference>
<protein>
    <submittedName>
        <fullName evidence="1">Uncharacterized protein</fullName>
    </submittedName>
</protein>
<accession>A0A8J5T9T2</accession>
<dbReference type="EMBL" id="JAAALK010000282">
    <property type="protein sequence ID" value="KAG8078820.1"/>
    <property type="molecule type" value="Genomic_DNA"/>
</dbReference>
<evidence type="ECO:0000313" key="2">
    <source>
        <dbReference type="Proteomes" id="UP000729402"/>
    </source>
</evidence>
<organism evidence="1 2">
    <name type="scientific">Zizania palustris</name>
    <name type="common">Northern wild rice</name>
    <dbReference type="NCBI Taxonomy" id="103762"/>
    <lineage>
        <taxon>Eukaryota</taxon>
        <taxon>Viridiplantae</taxon>
        <taxon>Streptophyta</taxon>
        <taxon>Embryophyta</taxon>
        <taxon>Tracheophyta</taxon>
        <taxon>Spermatophyta</taxon>
        <taxon>Magnoliopsida</taxon>
        <taxon>Liliopsida</taxon>
        <taxon>Poales</taxon>
        <taxon>Poaceae</taxon>
        <taxon>BOP clade</taxon>
        <taxon>Oryzoideae</taxon>
        <taxon>Oryzeae</taxon>
        <taxon>Zizaniinae</taxon>
        <taxon>Zizania</taxon>
    </lineage>
</organism>
<gene>
    <name evidence="1" type="ORF">GUJ93_ZPchr0007g4151</name>
</gene>
<keyword evidence="2" id="KW-1185">Reference proteome</keyword>
<evidence type="ECO:0000313" key="1">
    <source>
        <dbReference type="EMBL" id="KAG8078820.1"/>
    </source>
</evidence>
<sequence length="90" mass="9954">MKKGIISIEECPSRARVVPGRRRQGQPCSRRLSLLLAANLGNHLVEGEVAASSLRSGERLRSWGTMGEQNACGEQWEESRAILRLKPSRA</sequence>
<dbReference type="AlphaFoldDB" id="A0A8J5T9T2"/>
<dbReference type="Proteomes" id="UP000729402">
    <property type="component" value="Unassembled WGS sequence"/>
</dbReference>
<comment type="caution">
    <text evidence="1">The sequence shown here is derived from an EMBL/GenBank/DDBJ whole genome shotgun (WGS) entry which is preliminary data.</text>
</comment>